<evidence type="ECO:0000313" key="4">
    <source>
        <dbReference type="EMBL" id="EME41019.1"/>
    </source>
</evidence>
<dbReference type="InterPro" id="IPR050491">
    <property type="entry name" value="AmpC-like"/>
</dbReference>
<feature type="domain" description="Peptidase S12 Pab87-related C-terminal" evidence="3">
    <location>
        <begin position="453"/>
        <end position="558"/>
    </location>
</feature>
<dbReference type="Proteomes" id="UP000016933">
    <property type="component" value="Unassembled WGS sequence"/>
</dbReference>
<dbReference type="Pfam" id="PF11954">
    <property type="entry name" value="DUF3471"/>
    <property type="match status" value="1"/>
</dbReference>
<sequence length="568" mass="63595">MAIRTTRQLLQDVRGVIDEVRKQAGAPGLAYGVIHNGSIIYEDFFGFRDVEQKLAPDRDTLFLVASLTKAMSATAVAKLVDKGLLSWETPVHEILPELSKDSKLAMTDLNIVDVLCHRTGKAWCDALYLQSNNNMMLPKSEALRTFDYLPMAASPRTRHLYNNHAYNLVGFVLERLFDTDYGTLMRRELFEPLTMSRTYTEQVADENAAKYYNILTDKSAYEIPACATTKDTIMFAGQSVRTSLGDLLKLYGSYLTSLAPTVPRRDGAATVTKENASLLARFGGLMGFKPTSNDVSTARSTDFPPLPVKDVLPLTSGHIRREENSVLEQSYGLGWCRTQLPGKLDFAWNRTVVDQLPVLGASCAGKLVIWHGGNMPGTTAAVCMLPETSTAVVVLQNSLGLCDAADWTCQLVLDVLFAGKPMQDYPALSAQAATNTAEKMNEVEAELEAERIPGTQPRELSAYVGTYYNSLRNWSIAILLDEEGQLQLRLQSRDDEEYLLRHYHYDTFVWNLSYDEMVKRAQYIRPAHFYKFAFEASNQGSVIDRLRWQHDPEMKDGELFVLDASTRP</sequence>
<dbReference type="InterPro" id="IPR001466">
    <property type="entry name" value="Beta-lactam-related"/>
</dbReference>
<dbReference type="Gene3D" id="3.40.710.10">
    <property type="entry name" value="DD-peptidase/beta-lactamase superfamily"/>
    <property type="match status" value="1"/>
</dbReference>
<dbReference type="HOGENOM" id="CLU_020027_14_2_1"/>
<organism evidence="4 5">
    <name type="scientific">Dothistroma septosporum (strain NZE10 / CBS 128990)</name>
    <name type="common">Red band needle blight fungus</name>
    <name type="synonym">Mycosphaerella pini</name>
    <dbReference type="NCBI Taxonomy" id="675120"/>
    <lineage>
        <taxon>Eukaryota</taxon>
        <taxon>Fungi</taxon>
        <taxon>Dikarya</taxon>
        <taxon>Ascomycota</taxon>
        <taxon>Pezizomycotina</taxon>
        <taxon>Dothideomycetes</taxon>
        <taxon>Dothideomycetidae</taxon>
        <taxon>Mycosphaerellales</taxon>
        <taxon>Mycosphaerellaceae</taxon>
        <taxon>Dothistroma</taxon>
    </lineage>
</organism>
<dbReference type="InterPro" id="IPR012338">
    <property type="entry name" value="Beta-lactam/transpept-like"/>
</dbReference>
<evidence type="ECO:0000259" key="3">
    <source>
        <dbReference type="Pfam" id="PF11954"/>
    </source>
</evidence>
<dbReference type="InterPro" id="IPR021860">
    <property type="entry name" value="Peptidase_S12_Pab87-rel_C"/>
</dbReference>
<feature type="domain" description="Beta-lactamase-related" evidence="2">
    <location>
        <begin position="14"/>
        <end position="400"/>
    </location>
</feature>
<dbReference type="OMA" id="EYVGTYW"/>
<keyword evidence="5" id="KW-1185">Reference proteome</keyword>
<dbReference type="Gene3D" id="2.40.128.600">
    <property type="match status" value="1"/>
</dbReference>
<evidence type="ECO:0008006" key="6">
    <source>
        <dbReference type="Google" id="ProtNLM"/>
    </source>
</evidence>
<evidence type="ECO:0000259" key="2">
    <source>
        <dbReference type="Pfam" id="PF00144"/>
    </source>
</evidence>
<dbReference type="Pfam" id="PF00144">
    <property type="entry name" value="Beta-lactamase"/>
    <property type="match status" value="1"/>
</dbReference>
<dbReference type="OrthoDB" id="5946976at2759"/>
<gene>
    <name evidence="4" type="ORF">DOTSEDRAFT_47244</name>
</gene>
<dbReference type="AlphaFoldDB" id="N1PFX6"/>
<reference evidence="5" key="1">
    <citation type="journal article" date="2012" name="PLoS Genet.">
        <title>The genomes of the fungal plant pathogens Cladosporium fulvum and Dothistroma septosporum reveal adaptation to different hosts and lifestyles but also signatures of common ancestry.</title>
        <authorList>
            <person name="de Wit P.J.G.M."/>
            <person name="van der Burgt A."/>
            <person name="Oekmen B."/>
            <person name="Stergiopoulos I."/>
            <person name="Abd-Elsalam K.A."/>
            <person name="Aerts A.L."/>
            <person name="Bahkali A.H."/>
            <person name="Beenen H.G."/>
            <person name="Chettri P."/>
            <person name="Cox M.P."/>
            <person name="Datema E."/>
            <person name="de Vries R.P."/>
            <person name="Dhillon B."/>
            <person name="Ganley A.R."/>
            <person name="Griffiths S.A."/>
            <person name="Guo Y."/>
            <person name="Hamelin R.C."/>
            <person name="Henrissat B."/>
            <person name="Kabir M.S."/>
            <person name="Jashni M.K."/>
            <person name="Kema G."/>
            <person name="Klaubauf S."/>
            <person name="Lapidus A."/>
            <person name="Levasseur A."/>
            <person name="Lindquist E."/>
            <person name="Mehrabi R."/>
            <person name="Ohm R.A."/>
            <person name="Owen T.J."/>
            <person name="Salamov A."/>
            <person name="Schwelm A."/>
            <person name="Schijlen E."/>
            <person name="Sun H."/>
            <person name="van den Burg H.A."/>
            <person name="van Ham R.C.H.J."/>
            <person name="Zhang S."/>
            <person name="Goodwin S.B."/>
            <person name="Grigoriev I.V."/>
            <person name="Collemare J."/>
            <person name="Bradshaw R.E."/>
        </authorList>
    </citation>
    <scope>NUCLEOTIDE SEQUENCE [LARGE SCALE GENOMIC DNA]</scope>
    <source>
        <strain evidence="5">NZE10 / CBS 128990</strain>
    </source>
</reference>
<reference evidence="4 5" key="2">
    <citation type="journal article" date="2012" name="PLoS Pathog.">
        <title>Diverse lifestyles and strategies of plant pathogenesis encoded in the genomes of eighteen Dothideomycetes fungi.</title>
        <authorList>
            <person name="Ohm R.A."/>
            <person name="Feau N."/>
            <person name="Henrissat B."/>
            <person name="Schoch C.L."/>
            <person name="Horwitz B.A."/>
            <person name="Barry K.W."/>
            <person name="Condon B.J."/>
            <person name="Copeland A.C."/>
            <person name="Dhillon B."/>
            <person name="Glaser F."/>
            <person name="Hesse C.N."/>
            <person name="Kosti I."/>
            <person name="LaButti K."/>
            <person name="Lindquist E.A."/>
            <person name="Lucas S."/>
            <person name="Salamov A.A."/>
            <person name="Bradshaw R.E."/>
            <person name="Ciuffetti L."/>
            <person name="Hamelin R.C."/>
            <person name="Kema G.H.J."/>
            <person name="Lawrence C."/>
            <person name="Scott J.A."/>
            <person name="Spatafora J.W."/>
            <person name="Turgeon B.G."/>
            <person name="de Wit P.J.G.M."/>
            <person name="Zhong S."/>
            <person name="Goodwin S.B."/>
            <person name="Grigoriev I.V."/>
        </authorList>
    </citation>
    <scope>NUCLEOTIDE SEQUENCE [LARGE SCALE GENOMIC DNA]</scope>
    <source>
        <strain evidence="5">NZE10 / CBS 128990</strain>
    </source>
</reference>
<dbReference type="eggNOG" id="ENOG502QQBX">
    <property type="taxonomic scope" value="Eukaryota"/>
</dbReference>
<proteinExistence type="inferred from homology"/>
<evidence type="ECO:0000256" key="1">
    <source>
        <dbReference type="ARBA" id="ARBA00038215"/>
    </source>
</evidence>
<dbReference type="EMBL" id="KB446543">
    <property type="protein sequence ID" value="EME41019.1"/>
    <property type="molecule type" value="Genomic_DNA"/>
</dbReference>
<dbReference type="SUPFAM" id="SSF56601">
    <property type="entry name" value="beta-lactamase/transpeptidase-like"/>
    <property type="match status" value="1"/>
</dbReference>
<dbReference type="STRING" id="675120.N1PFX6"/>
<dbReference type="PANTHER" id="PTHR46825">
    <property type="entry name" value="D-ALANYL-D-ALANINE-CARBOXYPEPTIDASE/ENDOPEPTIDASE AMPH"/>
    <property type="match status" value="1"/>
</dbReference>
<evidence type="ECO:0000313" key="5">
    <source>
        <dbReference type="Proteomes" id="UP000016933"/>
    </source>
</evidence>
<protein>
    <recommendedName>
        <fullName evidence="6">Beta-lactamase-related domain-containing protein</fullName>
    </recommendedName>
</protein>
<name>N1PFX6_DOTSN</name>
<accession>N1PFX6</accession>
<comment type="similarity">
    <text evidence="1">Belongs to the peptidase S12 family.</text>
</comment>
<dbReference type="PANTHER" id="PTHR46825:SF14">
    <property type="entry name" value="BETA-LACTAMASE-RELATED DOMAIN-CONTAINING PROTEIN"/>
    <property type="match status" value="1"/>
</dbReference>